<sequence>MQKILLWMFVFVPIFGMAQTDSLKLKEITITSFRTNDSLLNTAASVGILSKKDLTANNHTDIRLAMNRIPGVLMQTSNLATTRISIRGIGARTSYGTNKIRAFYGNIPLTSGNSETVIDDIDLENISKIEVIRGPLSSIYGAGLGGAIIISPEKNIANQASISTTHGSFGLVKNTISASVHNKKSALNVSYHKLKTDGWRENSAYNREGITLSGQIFKTEKSSLNFLGNFTDLLVFIPSSIDRETFENNPKSAAANWANAKGYKNYKSILGGFDFNIKISENTQNATSIFVNYKDNYEPRPFDILQQFTFSYGIRNQLTGSFSEAVNWNLGFEIFKDDYSGKNFENLYQQNDGNGSWQGSQISGQYQNRAFANIFGSIKLQFTPKFDIQTGLNFNYSQFDLQHYFEEHSKQKFNYDGILAPQISVGYQPFSHSKIYASVSRGFSHPSIDETLNADGTINQNIQPETGYNYEVGGKFYFFKKKLYAEIVCYHMQIQNLLVAQRIGDDQYIGVNAGETLHRGIEFSTQGFFKIFPEVELLPFASFSVGDYSFKEFLHNDTNFSGNQLTGVPSNKVNAGFTIQLKSGFYVLADYHFVDKIPLNDANSDFSNAYHLFNTKAGFQFQIQKLKINLNAGINNVFNTKYASLILPNAVTNNNNPRYFYPGLPINYYANIGFSYVL</sequence>
<keyword evidence="5 11" id="KW-0812">Transmembrane</keyword>
<gene>
    <name evidence="15" type="ORF">GV828_09815</name>
</gene>
<dbReference type="Gene3D" id="2.170.130.10">
    <property type="entry name" value="TonB-dependent receptor, plug domain"/>
    <property type="match status" value="1"/>
</dbReference>
<dbReference type="RefSeq" id="WP_166537321.1">
    <property type="nucleotide sequence ID" value="NZ_JAABLM010000011.1"/>
</dbReference>
<dbReference type="EMBL" id="JAABLM010000011">
    <property type="protein sequence ID" value="NBL65495.1"/>
    <property type="molecule type" value="Genomic_DNA"/>
</dbReference>
<evidence type="ECO:0000313" key="16">
    <source>
        <dbReference type="Proteomes" id="UP000798602"/>
    </source>
</evidence>
<keyword evidence="6" id="KW-0408">Iron</keyword>
<dbReference type="PROSITE" id="PS52016">
    <property type="entry name" value="TONB_DEPENDENT_REC_3"/>
    <property type="match status" value="1"/>
</dbReference>
<evidence type="ECO:0000256" key="9">
    <source>
        <dbReference type="ARBA" id="ARBA00023136"/>
    </source>
</evidence>
<evidence type="ECO:0000256" key="11">
    <source>
        <dbReference type="PROSITE-ProRule" id="PRU01360"/>
    </source>
</evidence>
<evidence type="ECO:0000313" key="15">
    <source>
        <dbReference type="EMBL" id="NBL65495.1"/>
    </source>
</evidence>
<keyword evidence="8 12" id="KW-0798">TonB box</keyword>
<dbReference type="InterPro" id="IPR039426">
    <property type="entry name" value="TonB-dep_rcpt-like"/>
</dbReference>
<evidence type="ECO:0000256" key="4">
    <source>
        <dbReference type="ARBA" id="ARBA00022496"/>
    </source>
</evidence>
<dbReference type="PANTHER" id="PTHR32552">
    <property type="entry name" value="FERRICHROME IRON RECEPTOR-RELATED"/>
    <property type="match status" value="1"/>
</dbReference>
<evidence type="ECO:0000256" key="3">
    <source>
        <dbReference type="ARBA" id="ARBA00022452"/>
    </source>
</evidence>
<dbReference type="InterPro" id="IPR012910">
    <property type="entry name" value="Plug_dom"/>
</dbReference>
<protein>
    <submittedName>
        <fullName evidence="15">TonB-dependent receptor</fullName>
    </submittedName>
</protein>
<accession>A0ABW9ZBK0</accession>
<dbReference type="Proteomes" id="UP000798602">
    <property type="component" value="Unassembled WGS sequence"/>
</dbReference>
<evidence type="ECO:0000256" key="8">
    <source>
        <dbReference type="ARBA" id="ARBA00023077"/>
    </source>
</evidence>
<evidence type="ECO:0000256" key="5">
    <source>
        <dbReference type="ARBA" id="ARBA00022692"/>
    </source>
</evidence>
<evidence type="ECO:0000256" key="12">
    <source>
        <dbReference type="RuleBase" id="RU003357"/>
    </source>
</evidence>
<keyword evidence="2 11" id="KW-0813">Transport</keyword>
<keyword evidence="15" id="KW-0675">Receptor</keyword>
<comment type="subcellular location">
    <subcellularLocation>
        <location evidence="1 11">Cell outer membrane</location>
        <topology evidence="1 11">Multi-pass membrane protein</topology>
    </subcellularLocation>
</comment>
<keyword evidence="16" id="KW-1185">Reference proteome</keyword>
<keyword evidence="10 11" id="KW-0998">Cell outer membrane</keyword>
<dbReference type="InterPro" id="IPR036942">
    <property type="entry name" value="Beta-barrel_TonB_sf"/>
</dbReference>
<proteinExistence type="inferred from homology"/>
<dbReference type="InterPro" id="IPR037066">
    <property type="entry name" value="Plug_dom_sf"/>
</dbReference>
<dbReference type="Pfam" id="PF00593">
    <property type="entry name" value="TonB_dep_Rec_b-barrel"/>
    <property type="match status" value="1"/>
</dbReference>
<feature type="domain" description="TonB-dependent receptor-like beta-barrel" evidence="13">
    <location>
        <begin position="247"/>
        <end position="637"/>
    </location>
</feature>
<evidence type="ECO:0000256" key="7">
    <source>
        <dbReference type="ARBA" id="ARBA00023065"/>
    </source>
</evidence>
<dbReference type="SUPFAM" id="SSF56935">
    <property type="entry name" value="Porins"/>
    <property type="match status" value="1"/>
</dbReference>
<keyword evidence="3 11" id="KW-1134">Transmembrane beta strand</keyword>
<dbReference type="Pfam" id="PF07715">
    <property type="entry name" value="Plug"/>
    <property type="match status" value="1"/>
</dbReference>
<dbReference type="InterPro" id="IPR000531">
    <property type="entry name" value="Beta-barrel_TonB"/>
</dbReference>
<comment type="caution">
    <text evidence="15">The sequence shown here is derived from an EMBL/GenBank/DDBJ whole genome shotgun (WGS) entry which is preliminary data.</text>
</comment>
<keyword evidence="4" id="KW-0410">Iron transport</keyword>
<keyword evidence="7" id="KW-0406">Ion transport</keyword>
<evidence type="ECO:0000259" key="13">
    <source>
        <dbReference type="Pfam" id="PF00593"/>
    </source>
</evidence>
<name>A0ABW9ZBK0_9FLAO</name>
<keyword evidence="9 11" id="KW-0472">Membrane</keyword>
<evidence type="ECO:0000256" key="1">
    <source>
        <dbReference type="ARBA" id="ARBA00004571"/>
    </source>
</evidence>
<reference evidence="16" key="1">
    <citation type="submission" date="2020-01" db="EMBL/GenBank/DDBJ databases">
        <title>Sphingomonas sp. strain CSW-10.</title>
        <authorList>
            <person name="Chen W.-M."/>
        </authorList>
    </citation>
    <scope>NUCLEOTIDE SEQUENCE [LARGE SCALE GENOMIC DNA]</scope>
    <source>
        <strain evidence="16">NST-5</strain>
    </source>
</reference>
<comment type="similarity">
    <text evidence="11 12">Belongs to the TonB-dependent receptor family.</text>
</comment>
<evidence type="ECO:0000256" key="6">
    <source>
        <dbReference type="ARBA" id="ARBA00023004"/>
    </source>
</evidence>
<organism evidence="15 16">
    <name type="scientific">Flavobacterium ichthyis</name>
    <dbReference type="NCBI Taxonomy" id="2698827"/>
    <lineage>
        <taxon>Bacteria</taxon>
        <taxon>Pseudomonadati</taxon>
        <taxon>Bacteroidota</taxon>
        <taxon>Flavobacteriia</taxon>
        <taxon>Flavobacteriales</taxon>
        <taxon>Flavobacteriaceae</taxon>
        <taxon>Flavobacterium</taxon>
    </lineage>
</organism>
<evidence type="ECO:0000259" key="14">
    <source>
        <dbReference type="Pfam" id="PF07715"/>
    </source>
</evidence>
<evidence type="ECO:0000256" key="2">
    <source>
        <dbReference type="ARBA" id="ARBA00022448"/>
    </source>
</evidence>
<evidence type="ECO:0000256" key="10">
    <source>
        <dbReference type="ARBA" id="ARBA00023237"/>
    </source>
</evidence>
<dbReference type="PANTHER" id="PTHR32552:SF81">
    <property type="entry name" value="TONB-DEPENDENT OUTER MEMBRANE RECEPTOR"/>
    <property type="match status" value="1"/>
</dbReference>
<dbReference type="Gene3D" id="2.40.170.20">
    <property type="entry name" value="TonB-dependent receptor, beta-barrel domain"/>
    <property type="match status" value="1"/>
</dbReference>
<feature type="domain" description="TonB-dependent receptor plug" evidence="14">
    <location>
        <begin position="40"/>
        <end position="146"/>
    </location>
</feature>